<feature type="domain" description="Siphovirus-type tail component C-terminal" evidence="1">
    <location>
        <begin position="145"/>
        <end position="237"/>
    </location>
</feature>
<dbReference type="Gene3D" id="2.40.30.200">
    <property type="match status" value="1"/>
</dbReference>
<sequence length="238" mass="24773">MSGFSYAGRDFSPYVQAELEEPAAHALEPRALAVPGRPGALLLGCELPPREVRLRLHLDAGSQMTPGELSRLRALLRAWLCAPGGGDLALPGEGALTWRDAVVTGVSDWDTLFEGGSCAVDFTCYDPVAYGAARSCAGTELEVLGTWPTLPAVTLTAAAGSAVKVADDTGRYVLVERGLSAGDEVVMDFASDSVTVGGEDASADVGVGSAFFSLAPGAHVLTFSGCSAHEVTWTERWL</sequence>
<dbReference type="Proteomes" id="UP000196560">
    <property type="component" value="Unassembled WGS sequence"/>
</dbReference>
<dbReference type="EMBL" id="NFHO01000007">
    <property type="protein sequence ID" value="OUN42592.1"/>
    <property type="molecule type" value="Genomic_DNA"/>
</dbReference>
<dbReference type="RefSeq" id="WP_087186599.1">
    <property type="nucleotide sequence ID" value="NZ_NFHO01000007.1"/>
</dbReference>
<organism evidence="2 3">
    <name type="scientific">Enorma massiliensis</name>
    <dbReference type="NCBI Taxonomy" id="1472761"/>
    <lineage>
        <taxon>Bacteria</taxon>
        <taxon>Bacillati</taxon>
        <taxon>Actinomycetota</taxon>
        <taxon>Coriobacteriia</taxon>
        <taxon>Coriobacteriales</taxon>
        <taxon>Coriobacteriaceae</taxon>
        <taxon>Enorma</taxon>
    </lineage>
</organism>
<dbReference type="InterPro" id="IPR054738">
    <property type="entry name" value="Siphovirus-type_tail_C"/>
</dbReference>
<dbReference type="AlphaFoldDB" id="A0A1Y3U1A7"/>
<accession>A0A1Y3U1A7</accession>
<comment type="caution">
    <text evidence="2">The sequence shown here is derived from an EMBL/GenBank/DDBJ whole genome shotgun (WGS) entry which is preliminary data.</text>
</comment>
<protein>
    <recommendedName>
        <fullName evidence="1">Siphovirus-type tail component C-terminal domain-containing protein</fullName>
    </recommendedName>
</protein>
<keyword evidence="3" id="KW-1185">Reference proteome</keyword>
<evidence type="ECO:0000313" key="3">
    <source>
        <dbReference type="Proteomes" id="UP000196560"/>
    </source>
</evidence>
<gene>
    <name evidence="2" type="ORF">B5G21_07110</name>
</gene>
<proteinExistence type="predicted"/>
<reference evidence="3" key="1">
    <citation type="submission" date="2017-04" db="EMBL/GenBank/DDBJ databases">
        <title>Function of individual gut microbiota members based on whole genome sequencing of pure cultures obtained from chicken caecum.</title>
        <authorList>
            <person name="Medvecky M."/>
            <person name="Cejkova D."/>
            <person name="Polansky O."/>
            <person name="Karasova D."/>
            <person name="Kubasova T."/>
            <person name="Cizek A."/>
            <person name="Rychlik I."/>
        </authorList>
    </citation>
    <scope>NUCLEOTIDE SEQUENCE [LARGE SCALE GENOMIC DNA]</scope>
    <source>
        <strain evidence="3">An70</strain>
    </source>
</reference>
<dbReference type="Pfam" id="PF22768">
    <property type="entry name" value="SPP1_Dit"/>
    <property type="match status" value="1"/>
</dbReference>
<name>A0A1Y3U1A7_9ACTN</name>
<dbReference type="Gene3D" id="2.60.120.860">
    <property type="match status" value="1"/>
</dbReference>
<evidence type="ECO:0000313" key="2">
    <source>
        <dbReference type="EMBL" id="OUN42592.1"/>
    </source>
</evidence>
<evidence type="ECO:0000259" key="1">
    <source>
        <dbReference type="Pfam" id="PF22768"/>
    </source>
</evidence>